<evidence type="ECO:0000313" key="2">
    <source>
        <dbReference type="Proteomes" id="UP000033434"/>
    </source>
</evidence>
<name>A0A0F6A4Z2_9GAMM</name>
<sequence>MKLKINKKAIKSLSSNAPIQNTQTPKIGGGAGPGANSHLSVLSCGCDSRDITICTYTCY</sequence>
<organism evidence="1 2">
    <name type="scientific">Pseudoalteromonas luteoviolacea S4054</name>
    <dbReference type="NCBI Taxonomy" id="1129367"/>
    <lineage>
        <taxon>Bacteria</taxon>
        <taxon>Pseudomonadati</taxon>
        <taxon>Pseudomonadota</taxon>
        <taxon>Gammaproteobacteria</taxon>
        <taxon>Alteromonadales</taxon>
        <taxon>Pseudoalteromonadaceae</taxon>
        <taxon>Pseudoalteromonas</taxon>
    </lineage>
</organism>
<comment type="caution">
    <text evidence="1">The sequence shown here is derived from an EMBL/GenBank/DDBJ whole genome shotgun (WGS) entry which is preliminary data.</text>
</comment>
<protein>
    <submittedName>
        <fullName evidence="1">Uncharacterized protein</fullName>
    </submittedName>
</protein>
<evidence type="ECO:0000313" key="1">
    <source>
        <dbReference type="EMBL" id="KKE81295.1"/>
    </source>
</evidence>
<dbReference type="AlphaFoldDB" id="A0A0F6A4Z2"/>
<proteinExistence type="predicted"/>
<dbReference type="EMBL" id="AUXW01000188">
    <property type="protein sequence ID" value="KKE81295.1"/>
    <property type="molecule type" value="Genomic_DNA"/>
</dbReference>
<dbReference type="PATRIC" id="fig|1129367.4.peg.4787"/>
<gene>
    <name evidence="1" type="ORF">N479_22430</name>
</gene>
<dbReference type="RefSeq" id="WP_046358118.1">
    <property type="nucleotide sequence ID" value="NZ_AUXW01000188.1"/>
</dbReference>
<accession>A0A0F6A4Z2</accession>
<dbReference type="Proteomes" id="UP000033434">
    <property type="component" value="Unassembled WGS sequence"/>
</dbReference>
<reference evidence="1 2" key="1">
    <citation type="journal article" date="2015" name="BMC Genomics">
        <title>Genome mining reveals unlocked bioactive potential of marine Gram-negative bacteria.</title>
        <authorList>
            <person name="Machado H."/>
            <person name="Sonnenschein E.C."/>
            <person name="Melchiorsen J."/>
            <person name="Gram L."/>
        </authorList>
    </citation>
    <scope>NUCLEOTIDE SEQUENCE [LARGE SCALE GENOMIC DNA]</scope>
    <source>
        <strain evidence="1 2">S4054</strain>
    </source>
</reference>